<proteinExistence type="inferred from homology"/>
<dbReference type="GO" id="GO:0045944">
    <property type="term" value="P:positive regulation of transcription by RNA polymerase II"/>
    <property type="evidence" value="ECO:0007669"/>
    <property type="project" value="TreeGrafter"/>
</dbReference>
<comment type="similarity">
    <text evidence="1">Belongs to the Mediator complex subunit 25 family.</text>
</comment>
<dbReference type="GO" id="GO:0016592">
    <property type="term" value="C:mediator complex"/>
    <property type="evidence" value="ECO:0007669"/>
    <property type="project" value="TreeGrafter"/>
</dbReference>
<evidence type="ECO:0000313" key="6">
    <source>
        <dbReference type="EMBL" id="RYR07576.1"/>
    </source>
</evidence>
<dbReference type="PANTHER" id="PTHR12433">
    <property type="entry name" value="MEDIATOR OF RNA POLYMERASE II TRANSCRIPTION SUBUNIT 25"/>
    <property type="match status" value="1"/>
</dbReference>
<evidence type="ECO:0000256" key="2">
    <source>
        <dbReference type="ARBA" id="ARBA00019694"/>
    </source>
</evidence>
<reference evidence="6 7" key="1">
    <citation type="submission" date="2019-01" db="EMBL/GenBank/DDBJ databases">
        <title>Sequencing of cultivated peanut Arachis hypogaea provides insights into genome evolution and oil improvement.</title>
        <authorList>
            <person name="Chen X."/>
        </authorList>
    </citation>
    <scope>NUCLEOTIDE SEQUENCE [LARGE SCALE GENOMIC DNA]</scope>
    <source>
        <strain evidence="7">cv. Fuhuasheng</strain>
        <tissue evidence="6">Leaves</tissue>
    </source>
</reference>
<evidence type="ECO:0000256" key="3">
    <source>
        <dbReference type="SAM" id="MobiDB-lite"/>
    </source>
</evidence>
<dbReference type="InterPro" id="IPR021419">
    <property type="entry name" value="Mediator_Med25_VWA"/>
</dbReference>
<dbReference type="Pfam" id="PF11265">
    <property type="entry name" value="Med25_VWA"/>
    <property type="match status" value="1"/>
</dbReference>
<evidence type="ECO:0000256" key="4">
    <source>
        <dbReference type="SAM" id="Phobius"/>
    </source>
</evidence>
<keyword evidence="4" id="KW-1133">Transmembrane helix</keyword>
<keyword evidence="4" id="KW-0472">Membrane</keyword>
<dbReference type="STRING" id="3818.A0A444Z086"/>
<evidence type="ECO:0000256" key="1">
    <source>
        <dbReference type="ARBA" id="ARBA00009102"/>
    </source>
</evidence>
<name>A0A444Z086_ARAHY</name>
<organism evidence="6 7">
    <name type="scientific">Arachis hypogaea</name>
    <name type="common">Peanut</name>
    <dbReference type="NCBI Taxonomy" id="3818"/>
    <lineage>
        <taxon>Eukaryota</taxon>
        <taxon>Viridiplantae</taxon>
        <taxon>Streptophyta</taxon>
        <taxon>Embryophyta</taxon>
        <taxon>Tracheophyta</taxon>
        <taxon>Spermatophyta</taxon>
        <taxon>Magnoliopsida</taxon>
        <taxon>eudicotyledons</taxon>
        <taxon>Gunneridae</taxon>
        <taxon>Pentapetalae</taxon>
        <taxon>rosids</taxon>
        <taxon>fabids</taxon>
        <taxon>Fabales</taxon>
        <taxon>Fabaceae</taxon>
        <taxon>Papilionoideae</taxon>
        <taxon>50 kb inversion clade</taxon>
        <taxon>dalbergioids sensu lato</taxon>
        <taxon>Dalbergieae</taxon>
        <taxon>Pterocarpus clade</taxon>
        <taxon>Arachis</taxon>
    </lineage>
</organism>
<comment type="caution">
    <text evidence="6">The sequence shown here is derived from an EMBL/GenBank/DDBJ whole genome shotgun (WGS) entry which is preliminary data.</text>
</comment>
<keyword evidence="4" id="KW-0812">Transmembrane</keyword>
<evidence type="ECO:0000313" key="7">
    <source>
        <dbReference type="Proteomes" id="UP000289738"/>
    </source>
</evidence>
<feature type="region of interest" description="Disordered" evidence="3">
    <location>
        <begin position="351"/>
        <end position="370"/>
    </location>
</feature>
<evidence type="ECO:0000259" key="5">
    <source>
        <dbReference type="Pfam" id="PF11265"/>
    </source>
</evidence>
<gene>
    <name evidence="6" type="ORF">Ahy_B05g074958</name>
</gene>
<dbReference type="AlphaFoldDB" id="A0A444Z086"/>
<keyword evidence="7" id="KW-1185">Reference proteome</keyword>
<dbReference type="Proteomes" id="UP000289738">
    <property type="component" value="Chromosome B05"/>
</dbReference>
<accession>A0A444Z086</accession>
<feature type="domain" description="Mediator of RNA polymerase II transcription subunit 25 von Willebrand factor type A" evidence="5">
    <location>
        <begin position="5"/>
        <end position="197"/>
    </location>
</feature>
<dbReference type="GO" id="GO:0005667">
    <property type="term" value="C:transcription regulator complex"/>
    <property type="evidence" value="ECO:0007669"/>
    <property type="project" value="TreeGrafter"/>
</dbReference>
<protein>
    <recommendedName>
        <fullName evidence="2">Mediator of RNA polymerase II transcription subunit 25</fullName>
    </recommendedName>
</protein>
<feature type="compositionally biased region" description="Basic and acidic residues" evidence="3">
    <location>
        <begin position="429"/>
        <end position="440"/>
    </location>
</feature>
<sequence length="733" mass="80907">MTINQNQKRLIIVVDGNAMLVQYWPTIISEYLEKIVRNFCDNNQEQENNTVHEVGLVIYTANKSKNTHGSDHIKFLDWTKDMETFLGTLPFFELTGDGSDKLLMTQGLIEAIMMFIKDPKHNDQKKHCVLVALCEPNPTKTLITLPVIEDGQFLGSIETINGDIFDVMQIFAMLNISFSVITPTVHPIFRAIFNKMVHAMLIITITVKANNVDETEIYVLGGRNGEISVLLSKNFVEAHSILQGSTSKNITNFIIQEPITVAAITHVIPANNVSTTDLPVSKCQSSAAIATMVTGEQSLDAASTVRLDHHESQVDVPNNATPTPQIERHDEEDYFSSSFFIDDMIDELIKNNNDDDDEAEGIDGILSPTNDIPNSSVPLAVFSFEDLLNPNQETISCSSSKTKVSGKDFEEVDEHESGQALRSTTTTNDEQHKNKSKDKAIMTDDSLTQVAVSSMDVPSINIAPSPMMMSVGSSSRMGVPNPVLNSGISSSSNPAHHVLESSAVAETSQAEVHDTSGGMLIPGIEAMFGINKNHSFTHHHNQYLSSSSSSPYYSLFPNSSSLGSSRTMHQLEQYPSSSSAIAPPITQMGHTSLLQFQEPYPSSSSAAALNPDYYFLGAANNNNATIMGGNYSSPSMLFPFEPSPSLASEYGGEGPHSIGYFTQLLRKQQQHATQAYYNNQHRRHMHAGPTTYHLPYSSSKDFNQYVIFTWEVTSIATFLYTFTFFFIQTTDFY</sequence>
<feature type="transmembrane region" description="Helical" evidence="4">
    <location>
        <begin position="705"/>
        <end position="727"/>
    </location>
</feature>
<feature type="region of interest" description="Disordered" evidence="3">
    <location>
        <begin position="397"/>
        <end position="440"/>
    </location>
</feature>
<dbReference type="PANTHER" id="PTHR12433:SF12">
    <property type="entry name" value="MEDIATOR OF RNA POLYMERASE II TRANSCRIPTION SUBUNIT 25"/>
    <property type="match status" value="1"/>
</dbReference>
<dbReference type="EMBL" id="SDMP01000015">
    <property type="protein sequence ID" value="RYR07576.1"/>
    <property type="molecule type" value="Genomic_DNA"/>
</dbReference>